<evidence type="ECO:0000256" key="5">
    <source>
        <dbReference type="ARBA" id="ARBA00023295"/>
    </source>
</evidence>
<feature type="binding site" evidence="6">
    <location>
        <position position="143"/>
    </location>
    <ligand>
        <name>Mn(2+)</name>
        <dbReference type="ChEBI" id="CHEBI:29035"/>
    </ligand>
</feature>
<dbReference type="PANTHER" id="PTHR42909:SF1">
    <property type="entry name" value="CARBOHYDRATE KINASE PFKB DOMAIN-CONTAINING PROTEIN"/>
    <property type="match status" value="1"/>
</dbReference>
<name>A0ABY3U051_9MYCO</name>
<feature type="binding site" evidence="6">
    <location>
        <position position="91"/>
    </location>
    <ligand>
        <name>substrate</name>
    </ligand>
</feature>
<keyword evidence="8" id="KW-1185">Reference proteome</keyword>
<dbReference type="RefSeq" id="WP_240170306.1">
    <property type="nucleotide sequence ID" value="NZ_CP092365.1"/>
</dbReference>
<comment type="cofactor">
    <cofactor evidence="6">
        <name>Mn(2+)</name>
        <dbReference type="ChEBI" id="CHEBI:29035"/>
    </cofactor>
    <text evidence="6">Binds 1 Mn(2+) ion per subunit.</text>
</comment>
<dbReference type="Pfam" id="PF04227">
    <property type="entry name" value="Indigoidine_A"/>
    <property type="match status" value="1"/>
</dbReference>
<evidence type="ECO:0000313" key="8">
    <source>
        <dbReference type="Proteomes" id="UP001055200"/>
    </source>
</evidence>
<evidence type="ECO:0000313" key="7">
    <source>
        <dbReference type="EMBL" id="ULN52026.1"/>
    </source>
</evidence>
<comment type="subunit">
    <text evidence="6">Homotrimer.</text>
</comment>
<comment type="similarity">
    <text evidence="6">Belongs to the pseudouridine-5'-phosphate glycosidase family.</text>
</comment>
<dbReference type="Gene3D" id="3.40.1790.10">
    <property type="entry name" value="Indigoidine synthase domain"/>
    <property type="match status" value="1"/>
</dbReference>
<evidence type="ECO:0000256" key="4">
    <source>
        <dbReference type="ARBA" id="ARBA00023239"/>
    </source>
</evidence>
<gene>
    <name evidence="6" type="primary">psuG</name>
    <name evidence="7" type="ORF">MIU77_14280</name>
</gene>
<feature type="binding site" evidence="6">
    <location>
        <position position="111"/>
    </location>
    <ligand>
        <name>substrate</name>
    </ligand>
</feature>
<keyword evidence="2 6" id="KW-0378">Hydrolase</keyword>
<keyword evidence="4 6" id="KW-0456">Lyase</keyword>
<feature type="binding site" evidence="6">
    <location>
        <begin position="145"/>
        <end position="147"/>
    </location>
    <ligand>
        <name>substrate</name>
    </ligand>
</feature>
<proteinExistence type="inferred from homology"/>
<evidence type="ECO:0000256" key="2">
    <source>
        <dbReference type="ARBA" id="ARBA00022801"/>
    </source>
</evidence>
<comment type="catalytic activity">
    <reaction evidence="6">
        <text>D-ribose 5-phosphate + uracil = psi-UMP + H2O</text>
        <dbReference type="Rhea" id="RHEA:18337"/>
        <dbReference type="ChEBI" id="CHEBI:15377"/>
        <dbReference type="ChEBI" id="CHEBI:17568"/>
        <dbReference type="ChEBI" id="CHEBI:58380"/>
        <dbReference type="ChEBI" id="CHEBI:78346"/>
        <dbReference type="EC" id="4.2.1.70"/>
    </reaction>
</comment>
<dbReference type="HAMAP" id="MF_01876">
    <property type="entry name" value="PsiMP_glycosidase"/>
    <property type="match status" value="1"/>
</dbReference>
<keyword evidence="1 6" id="KW-0479">Metal-binding</keyword>
<reference evidence="7" key="1">
    <citation type="submission" date="2022-08" db="EMBL/GenBank/DDBJ databases">
        <title>Complete genome sequence of 14 non-tuberculosis mycobacteria type-strains.</title>
        <authorList>
            <person name="Igarashi Y."/>
            <person name="Osugi A."/>
            <person name="Mitarai S."/>
        </authorList>
    </citation>
    <scope>NUCLEOTIDE SEQUENCE</scope>
    <source>
        <strain evidence="7">DSM 45575</strain>
    </source>
</reference>
<evidence type="ECO:0000256" key="3">
    <source>
        <dbReference type="ARBA" id="ARBA00023211"/>
    </source>
</evidence>
<dbReference type="PANTHER" id="PTHR42909">
    <property type="entry name" value="ZGC:136858"/>
    <property type="match status" value="1"/>
</dbReference>
<dbReference type="InterPro" id="IPR022830">
    <property type="entry name" value="Indigdn_synthA-like"/>
</dbReference>
<evidence type="ECO:0000256" key="6">
    <source>
        <dbReference type="HAMAP-Rule" id="MF_01876"/>
    </source>
</evidence>
<protein>
    <recommendedName>
        <fullName evidence="6">Pseudouridine-5'-phosphate glycosidase</fullName>
        <shortName evidence="6">PsiMP glycosidase</shortName>
        <ecNumber evidence="6">4.2.1.70</ecNumber>
    </recommendedName>
</protein>
<organism evidence="7 8">
    <name type="scientific">Mycolicibacillus parakoreensis</name>
    <dbReference type="NCBI Taxonomy" id="1069221"/>
    <lineage>
        <taxon>Bacteria</taxon>
        <taxon>Bacillati</taxon>
        <taxon>Actinomycetota</taxon>
        <taxon>Actinomycetes</taxon>
        <taxon>Mycobacteriales</taxon>
        <taxon>Mycobacteriaceae</taxon>
        <taxon>Mycolicibacillus</taxon>
    </lineage>
</organism>
<dbReference type="EMBL" id="CP092365">
    <property type="protein sequence ID" value="ULN52026.1"/>
    <property type="molecule type" value="Genomic_DNA"/>
</dbReference>
<keyword evidence="3 6" id="KW-0464">Manganese</keyword>
<accession>A0ABY3U051</accession>
<keyword evidence="5 6" id="KW-0326">Glycosidase</keyword>
<evidence type="ECO:0000256" key="1">
    <source>
        <dbReference type="ARBA" id="ARBA00022723"/>
    </source>
</evidence>
<feature type="active site" description="Nucleophile" evidence="6">
    <location>
        <position position="164"/>
    </location>
</feature>
<dbReference type="GO" id="GO:0016798">
    <property type="term" value="F:hydrolase activity, acting on glycosyl bonds"/>
    <property type="evidence" value="ECO:0007669"/>
    <property type="project" value="UniProtKB-KW"/>
</dbReference>
<sequence length="306" mass="31348">MAWSTGAELRVDEEVRDALAAGRPVVALETTLVSHGFSRGQGLLAAQDAERRVRAAGAVPCTVGIADGAIRAGLSAADLARFAERGSAVRKVGARDIAACVVHRALGSTTVGGTLAVCGLLGIEFMATGGVGGVHRGFADTLDISGDLAQLARTPAMVVCSGVKSILDVPATAEVLETLNVPVLGWRTETVPLFYVRGGGPAVSARVDDPGEAARIAATHWRLVGTGLLLGRGPDPELDPQSDPDSLLEEAVRRVQREGIVGSAITPAVLNLVEELSGGRSVAVNRQLIADNAGLAAQIAVAHTPD</sequence>
<dbReference type="Proteomes" id="UP001055200">
    <property type="component" value="Chromosome"/>
</dbReference>
<feature type="active site" description="Proton donor" evidence="6">
    <location>
        <position position="29"/>
    </location>
</feature>
<dbReference type="SUPFAM" id="SSF110581">
    <property type="entry name" value="Indigoidine synthase A-like"/>
    <property type="match status" value="1"/>
</dbReference>
<dbReference type="EC" id="4.2.1.70" evidence="6"/>
<comment type="function">
    <text evidence="6">Catalyzes the reversible cleavage of pseudouridine 5'-phosphate (PsiMP) to ribose 5-phosphate and uracil. Functions biologically in the cleavage direction, as part of a pseudouridine degradation pathway.</text>
</comment>
<dbReference type="InterPro" id="IPR007342">
    <property type="entry name" value="PsuG"/>
</dbReference>